<dbReference type="Pfam" id="PF00877">
    <property type="entry name" value="NLPC_P60"/>
    <property type="match status" value="1"/>
</dbReference>
<keyword evidence="2" id="KW-0645">Protease</keyword>
<keyword evidence="7" id="KW-1185">Reference proteome</keyword>
<dbReference type="SUPFAM" id="SSF54001">
    <property type="entry name" value="Cysteine proteinases"/>
    <property type="match status" value="1"/>
</dbReference>
<dbReference type="InterPro" id="IPR038765">
    <property type="entry name" value="Papain-like_cys_pep_sf"/>
</dbReference>
<gene>
    <name evidence="6" type="ORF">AFL42_12905</name>
</gene>
<dbReference type="RefSeq" id="WP_060668866.1">
    <property type="nucleotide sequence ID" value="NZ_JARTGE010000111.1"/>
</dbReference>
<evidence type="ECO:0000256" key="3">
    <source>
        <dbReference type="ARBA" id="ARBA00022801"/>
    </source>
</evidence>
<reference evidence="6 7" key="1">
    <citation type="submission" date="2015-07" db="EMBL/GenBank/DDBJ databases">
        <title>High-quality draft genome sequence of Oceanobacillus caeni HM6, a bacillus isolated from a human feces.</title>
        <authorList>
            <person name="Kumar J."/>
            <person name="Verma M.K."/>
            <person name="Pandey R."/>
            <person name="Bhambi M."/>
            <person name="Chauhan N."/>
        </authorList>
    </citation>
    <scope>NUCLEOTIDE SEQUENCE [LARGE SCALE GENOMIC DNA]</scope>
    <source>
        <strain evidence="6 7">HM6</strain>
    </source>
</reference>
<protein>
    <submittedName>
        <fullName evidence="6">Cell wall-binding protein</fullName>
    </submittedName>
</protein>
<comment type="caution">
    <text evidence="6">The sequence shown here is derived from an EMBL/GenBank/DDBJ whole genome shotgun (WGS) entry which is preliminary data.</text>
</comment>
<dbReference type="Pfam" id="PF01471">
    <property type="entry name" value="PG_binding_1"/>
    <property type="match status" value="1"/>
</dbReference>
<evidence type="ECO:0000256" key="2">
    <source>
        <dbReference type="ARBA" id="ARBA00022670"/>
    </source>
</evidence>
<dbReference type="PANTHER" id="PTHR47053">
    <property type="entry name" value="MUREIN DD-ENDOPEPTIDASE MEPH-RELATED"/>
    <property type="match status" value="1"/>
</dbReference>
<keyword evidence="4" id="KW-0788">Thiol protease</keyword>
<dbReference type="Gene3D" id="3.90.1720.10">
    <property type="entry name" value="endopeptidase domain like (from Nostoc punctiforme)"/>
    <property type="match status" value="1"/>
</dbReference>
<dbReference type="InterPro" id="IPR000064">
    <property type="entry name" value="NLP_P60_dom"/>
</dbReference>
<dbReference type="InterPro" id="IPR051202">
    <property type="entry name" value="Peptidase_C40"/>
</dbReference>
<evidence type="ECO:0000256" key="1">
    <source>
        <dbReference type="ARBA" id="ARBA00007074"/>
    </source>
</evidence>
<dbReference type="InterPro" id="IPR036365">
    <property type="entry name" value="PGBD-like_sf"/>
</dbReference>
<dbReference type="InterPro" id="IPR036366">
    <property type="entry name" value="PGBDSf"/>
</dbReference>
<name>A0ABR5MHA8_9BACI</name>
<comment type="similarity">
    <text evidence="1">Belongs to the peptidase C40 family.</text>
</comment>
<accession>A0ABR5MHA8</accession>
<dbReference type="PROSITE" id="PS51935">
    <property type="entry name" value="NLPC_P60"/>
    <property type="match status" value="1"/>
</dbReference>
<dbReference type="PANTHER" id="PTHR47053:SF1">
    <property type="entry name" value="MUREIN DD-ENDOPEPTIDASE MEPH-RELATED"/>
    <property type="match status" value="1"/>
</dbReference>
<dbReference type="InterPro" id="IPR002477">
    <property type="entry name" value="Peptidoglycan-bd-like"/>
</dbReference>
<evidence type="ECO:0000313" key="7">
    <source>
        <dbReference type="Proteomes" id="UP000037854"/>
    </source>
</evidence>
<dbReference type="EMBL" id="LGTK01000050">
    <property type="protein sequence ID" value="KPH73228.1"/>
    <property type="molecule type" value="Genomic_DNA"/>
</dbReference>
<evidence type="ECO:0000259" key="5">
    <source>
        <dbReference type="PROSITE" id="PS51935"/>
    </source>
</evidence>
<proteinExistence type="inferred from homology"/>
<dbReference type="SUPFAM" id="SSF47090">
    <property type="entry name" value="PGBD-like"/>
    <property type="match status" value="1"/>
</dbReference>
<dbReference type="Proteomes" id="UP000037854">
    <property type="component" value="Unassembled WGS sequence"/>
</dbReference>
<organism evidence="6 7">
    <name type="scientific">Oceanobacillus caeni</name>
    <dbReference type="NCBI Taxonomy" id="405946"/>
    <lineage>
        <taxon>Bacteria</taxon>
        <taxon>Bacillati</taxon>
        <taxon>Bacillota</taxon>
        <taxon>Bacilli</taxon>
        <taxon>Bacillales</taxon>
        <taxon>Bacillaceae</taxon>
        <taxon>Oceanobacillus</taxon>
    </lineage>
</organism>
<feature type="domain" description="NlpC/P60" evidence="5">
    <location>
        <begin position="164"/>
        <end position="286"/>
    </location>
</feature>
<evidence type="ECO:0000313" key="6">
    <source>
        <dbReference type="EMBL" id="KPH73228.1"/>
    </source>
</evidence>
<sequence>MAQSNQTVGKYVLSIAFVSSLVFTPVLSGKVFANAGAGASEGDITISESNLSNIQEQEVASSSEGTLIQHGDVGAVVEDIQKELQEQGYYTYTIDGIFGSITGQAVRDYQADHHLQVDGIVGPNTLETMALPEMESSEDNLTITEIDSSENNLTVTESSSGDVSNIKSDIVAVAKSVIGTPYVWGGTTTEGMDSSGFINYVFNQVGIDDISRTHREMWENDGNYVDHPSIGDVVFFEGTYDTEGASHSGVYIGNNQMIHAGDDGVSVADISIDYWQNHYLGAKSFTE</sequence>
<dbReference type="Gene3D" id="1.10.101.10">
    <property type="entry name" value="PGBD-like superfamily/PGBD"/>
    <property type="match status" value="1"/>
</dbReference>
<keyword evidence="3" id="KW-0378">Hydrolase</keyword>
<evidence type="ECO:0000256" key="4">
    <source>
        <dbReference type="ARBA" id="ARBA00022807"/>
    </source>
</evidence>